<evidence type="ECO:0000256" key="1">
    <source>
        <dbReference type="ARBA" id="ARBA00003937"/>
    </source>
</evidence>
<dbReference type="GO" id="GO:0008897">
    <property type="term" value="F:holo-[acyl-carrier-protein] synthase activity"/>
    <property type="evidence" value="ECO:0007669"/>
    <property type="project" value="InterPro"/>
</dbReference>
<evidence type="ECO:0000256" key="7">
    <source>
        <dbReference type="ARBA" id="ARBA00023191"/>
    </source>
</evidence>
<dbReference type="GO" id="GO:0009239">
    <property type="term" value="P:enterobactin biosynthetic process"/>
    <property type="evidence" value="ECO:0007669"/>
    <property type="project" value="UniProtKB-KW"/>
</dbReference>
<organism evidence="16 17">
    <name type="scientific">Pontibacter lucknowensis</name>
    <dbReference type="NCBI Taxonomy" id="1077936"/>
    <lineage>
        <taxon>Bacteria</taxon>
        <taxon>Pseudomonadati</taxon>
        <taxon>Bacteroidota</taxon>
        <taxon>Cytophagia</taxon>
        <taxon>Cytophagales</taxon>
        <taxon>Hymenobacteraceae</taxon>
        <taxon>Pontibacter</taxon>
    </lineage>
</organism>
<evidence type="ECO:0000256" key="10">
    <source>
        <dbReference type="ARBA" id="ARBA00049176"/>
    </source>
</evidence>
<comment type="subunit">
    <text evidence="4">EntB, EntD, EntE, and EntF form a multienzyme complex called enterobactin synthase.</text>
</comment>
<feature type="binding site" evidence="12">
    <location>
        <begin position="93"/>
        <end position="94"/>
    </location>
    <ligand>
        <name>CoA</name>
        <dbReference type="ChEBI" id="CHEBI:57287"/>
    </ligand>
</feature>
<keyword evidence="17" id="KW-1185">Reference proteome</keyword>
<reference evidence="17" key="1">
    <citation type="submission" date="2017-01" db="EMBL/GenBank/DDBJ databases">
        <authorList>
            <person name="Varghese N."/>
            <person name="Submissions S."/>
        </authorList>
    </citation>
    <scope>NUCLEOTIDE SEQUENCE [LARGE SCALE GENOMIC DNA]</scope>
    <source>
        <strain evidence="17">DM9</strain>
    </source>
</reference>
<gene>
    <name evidence="16" type="ORF">SAMN05421545_0275</name>
</gene>
<dbReference type="EMBL" id="FTNM01000001">
    <property type="protein sequence ID" value="SIQ51621.1"/>
    <property type="molecule type" value="Genomic_DNA"/>
</dbReference>
<evidence type="ECO:0000256" key="11">
    <source>
        <dbReference type="ARBA" id="ARBA00049191"/>
    </source>
</evidence>
<dbReference type="PANTHER" id="PTHR38096">
    <property type="entry name" value="ENTEROBACTIN SYNTHASE COMPONENT D"/>
    <property type="match status" value="1"/>
</dbReference>
<dbReference type="InterPro" id="IPR008278">
    <property type="entry name" value="4-PPantetheinyl_Trfase_dom"/>
</dbReference>
<evidence type="ECO:0000256" key="6">
    <source>
        <dbReference type="ARBA" id="ARBA00022679"/>
    </source>
</evidence>
<dbReference type="Pfam" id="PF17837">
    <property type="entry name" value="4PPT_N"/>
    <property type="match status" value="1"/>
</dbReference>
<comment type="similarity">
    <text evidence="3">Belongs to the P-Pant transferase superfamily. EntD family.</text>
</comment>
<comment type="catalytic activity">
    <reaction evidence="11">
        <text>apo-[peptidyl-carrier protein] + CoA = holo-[peptidyl-carrier protein] + adenosine 3',5'-bisphosphate + H(+)</text>
        <dbReference type="Rhea" id="RHEA:46228"/>
        <dbReference type="Rhea" id="RHEA-COMP:11479"/>
        <dbReference type="Rhea" id="RHEA-COMP:11480"/>
        <dbReference type="ChEBI" id="CHEBI:15378"/>
        <dbReference type="ChEBI" id="CHEBI:29999"/>
        <dbReference type="ChEBI" id="CHEBI:57287"/>
        <dbReference type="ChEBI" id="CHEBI:58343"/>
        <dbReference type="ChEBI" id="CHEBI:64479"/>
    </reaction>
</comment>
<protein>
    <recommendedName>
        <fullName evidence="5">Enterobactin synthase component D</fullName>
    </recommendedName>
    <alternativeName>
        <fullName evidence="8">4'-phosphopantetheinyl transferase EntD</fullName>
    </alternativeName>
    <alternativeName>
        <fullName evidence="9">Enterochelin synthase D</fullName>
    </alternativeName>
</protein>
<keyword evidence="13" id="KW-0460">Magnesium</keyword>
<dbReference type="Pfam" id="PF01648">
    <property type="entry name" value="ACPS"/>
    <property type="match status" value="1"/>
</dbReference>
<sequence length="212" mass="24208">MPLLQTRELDAHTLLGVWLLDEAPEALRPLLPAHLIPDENLSQAHPRRQREWLASRALAYQLLQQFTSEPLPLLRDATGKPVFAGAPFQLSITHSPRLAAVILSEKYDVGIDIEQVSAKALRVADKFLTEQEKVFTAADEQQTCLYWSAKETLYKMYSQKQLIFKENLLVEPSHGPENNLLQGHVITDNFSKLYQIHHEVLHNHVLTYSVDR</sequence>
<feature type="binding site" evidence="12">
    <location>
        <position position="112"/>
    </location>
    <ligand>
        <name>CoA</name>
        <dbReference type="ChEBI" id="CHEBI:57287"/>
    </ligand>
</feature>
<feature type="binding site" evidence="12">
    <location>
        <position position="155"/>
    </location>
    <ligand>
        <name>CoA</name>
        <dbReference type="ChEBI" id="CHEBI:57287"/>
    </ligand>
</feature>
<accession>A0A1N6TED6</accession>
<feature type="binding site" evidence="13">
    <location>
        <position position="114"/>
    </location>
    <ligand>
        <name>Mg(2+)</name>
        <dbReference type="ChEBI" id="CHEBI:18420"/>
    </ligand>
</feature>
<dbReference type="OrthoDB" id="1190494at2"/>
<comment type="catalytic activity">
    <reaction evidence="10">
        <text>apo-[aryl-carrier protein] + CoA = holo-[aryl-carrier protein] + adenosine 3',5'-bisphosphate + H(+)</text>
        <dbReference type="Rhea" id="RHEA:48404"/>
        <dbReference type="Rhea" id="RHEA-COMP:15903"/>
        <dbReference type="Rhea" id="RHEA-COMP:17557"/>
        <dbReference type="ChEBI" id="CHEBI:15378"/>
        <dbReference type="ChEBI" id="CHEBI:29999"/>
        <dbReference type="ChEBI" id="CHEBI:57287"/>
        <dbReference type="ChEBI" id="CHEBI:58343"/>
        <dbReference type="ChEBI" id="CHEBI:64479"/>
    </reaction>
</comment>
<evidence type="ECO:0000256" key="9">
    <source>
        <dbReference type="ARBA" id="ARBA00031996"/>
    </source>
</evidence>
<proteinExistence type="inferred from homology"/>
<dbReference type="GO" id="GO:0000287">
    <property type="term" value="F:magnesium ion binding"/>
    <property type="evidence" value="ECO:0007669"/>
    <property type="project" value="InterPro"/>
</dbReference>
<feature type="binding site" evidence="12">
    <location>
        <position position="56"/>
    </location>
    <ligand>
        <name>CoA</name>
        <dbReference type="ChEBI" id="CHEBI:57287"/>
    </ligand>
</feature>
<evidence type="ECO:0000259" key="14">
    <source>
        <dbReference type="Pfam" id="PF01648"/>
    </source>
</evidence>
<comment type="cofactor">
    <cofactor evidence="13">
        <name>Mg(2+)</name>
        <dbReference type="ChEBI" id="CHEBI:18420"/>
    </cofactor>
</comment>
<dbReference type="GO" id="GO:0009366">
    <property type="term" value="C:enterobactin synthetase complex"/>
    <property type="evidence" value="ECO:0007669"/>
    <property type="project" value="InterPro"/>
</dbReference>
<keyword evidence="6 16" id="KW-0808">Transferase</keyword>
<feature type="binding site" evidence="12">
    <location>
        <position position="151"/>
    </location>
    <ligand>
        <name>CoA</name>
        <dbReference type="ChEBI" id="CHEBI:57287"/>
    </ligand>
</feature>
<evidence type="ECO:0000313" key="16">
    <source>
        <dbReference type="EMBL" id="SIQ51621.1"/>
    </source>
</evidence>
<evidence type="ECO:0000256" key="3">
    <source>
        <dbReference type="ARBA" id="ARBA00008342"/>
    </source>
</evidence>
<dbReference type="Gene3D" id="3.90.470.20">
    <property type="entry name" value="4'-phosphopantetheinyl transferase domain"/>
    <property type="match status" value="1"/>
</dbReference>
<dbReference type="GO" id="GO:0005886">
    <property type="term" value="C:plasma membrane"/>
    <property type="evidence" value="ECO:0007669"/>
    <property type="project" value="TreeGrafter"/>
</dbReference>
<dbReference type="Proteomes" id="UP000185924">
    <property type="component" value="Unassembled WGS sequence"/>
</dbReference>
<feature type="binding site" evidence="13">
    <location>
        <position position="112"/>
    </location>
    <ligand>
        <name>Mg(2+)</name>
        <dbReference type="ChEBI" id="CHEBI:18420"/>
    </ligand>
</feature>
<comment type="function">
    <text evidence="1">Involved in the biosynthesis of the siderophore enterobactin (enterochelin), which is a macrocyclic trimeric lactone of N-(2,3-dihydroxybenzoyl)-serine. The serine trilactone serves as a scaffolding for the three catechol functionalities that provide hexadentate coordination for the tightly ligated iron(2+) atoms. Plays an essential role in the assembly of the enterobactin by catalyzing the transfer of the 4'-phosphopantetheine (Ppant) moiety from coenzyme A to the apo-domains of both EntB (ArCP domain) and EntF (PCP domain) to yield their holo-forms which make them competent for the activation of 2,3-dihydroxybenzoate (DHB) and L-serine, respectively.</text>
</comment>
<dbReference type="InterPro" id="IPR037143">
    <property type="entry name" value="4-PPantetheinyl_Trfase_dom_sf"/>
</dbReference>
<evidence type="ECO:0000256" key="5">
    <source>
        <dbReference type="ARBA" id="ARBA00019087"/>
    </source>
</evidence>
<feature type="domain" description="4'-phosphopantetheinyl transferase" evidence="14">
    <location>
        <begin position="109"/>
        <end position="207"/>
    </location>
</feature>
<keyword evidence="13" id="KW-0479">Metal-binding</keyword>
<dbReference type="STRING" id="1077936.SAMN05421545_0275"/>
<evidence type="ECO:0000259" key="15">
    <source>
        <dbReference type="Pfam" id="PF17837"/>
    </source>
</evidence>
<feature type="binding site" evidence="12">
    <location>
        <position position="48"/>
    </location>
    <ligand>
        <name>CoA</name>
        <dbReference type="ChEBI" id="CHEBI:57287"/>
    </ligand>
</feature>
<keyword evidence="7" id="KW-0259">Enterobactin biosynthesis</keyword>
<name>A0A1N6TED6_9BACT</name>
<evidence type="ECO:0000256" key="2">
    <source>
        <dbReference type="ARBA" id="ARBA00004993"/>
    </source>
</evidence>
<evidence type="ECO:0000256" key="12">
    <source>
        <dbReference type="PIRSR" id="PIRSR603542-1"/>
    </source>
</evidence>
<dbReference type="AlphaFoldDB" id="A0A1N6TED6"/>
<feature type="binding site" evidence="13">
    <location>
        <position position="113"/>
    </location>
    <ligand>
        <name>Mg(2+)</name>
        <dbReference type="ChEBI" id="CHEBI:18420"/>
    </ligand>
</feature>
<evidence type="ECO:0000313" key="17">
    <source>
        <dbReference type="Proteomes" id="UP000185924"/>
    </source>
</evidence>
<dbReference type="PANTHER" id="PTHR38096:SF1">
    <property type="entry name" value="ENTEROBACTIN SYNTHASE COMPONENT D"/>
    <property type="match status" value="1"/>
</dbReference>
<evidence type="ECO:0000256" key="4">
    <source>
        <dbReference type="ARBA" id="ARBA00011503"/>
    </source>
</evidence>
<dbReference type="RefSeq" id="WP_007657465.1">
    <property type="nucleotide sequence ID" value="NZ_FTNM01000001.1"/>
</dbReference>
<evidence type="ECO:0000256" key="13">
    <source>
        <dbReference type="PIRSR" id="PIRSR603542-2"/>
    </source>
</evidence>
<dbReference type="InterPro" id="IPR041354">
    <property type="entry name" value="4PPT_N"/>
</dbReference>
<dbReference type="InterPro" id="IPR003542">
    <property type="entry name" value="Enbac_synth_compD-like"/>
</dbReference>
<comment type="pathway">
    <text evidence="2">Siderophore biosynthesis; enterobactin biosynthesis.</text>
</comment>
<dbReference type="SUPFAM" id="SSF56214">
    <property type="entry name" value="4'-phosphopantetheinyl transferase"/>
    <property type="match status" value="2"/>
</dbReference>
<feature type="domain" description="4'-phosphopantetheinyl transferase N-terminal" evidence="15">
    <location>
        <begin position="39"/>
        <end position="103"/>
    </location>
</feature>
<evidence type="ECO:0000256" key="8">
    <source>
        <dbReference type="ARBA" id="ARBA00029894"/>
    </source>
</evidence>